<evidence type="ECO:0000256" key="3">
    <source>
        <dbReference type="ARBA" id="ARBA00022692"/>
    </source>
</evidence>
<evidence type="ECO:0000256" key="1">
    <source>
        <dbReference type="ARBA" id="ARBA00004141"/>
    </source>
</evidence>
<keyword evidence="3 7" id="KW-0812">Transmembrane</keyword>
<name>A0A9W4UJZ9_9PLEO</name>
<feature type="transmembrane region" description="Helical" evidence="7">
    <location>
        <begin position="415"/>
        <end position="433"/>
    </location>
</feature>
<dbReference type="InterPro" id="IPR020846">
    <property type="entry name" value="MFS_dom"/>
</dbReference>
<feature type="transmembrane region" description="Helical" evidence="7">
    <location>
        <begin position="117"/>
        <end position="135"/>
    </location>
</feature>
<dbReference type="SUPFAM" id="SSF103473">
    <property type="entry name" value="MFS general substrate transporter"/>
    <property type="match status" value="1"/>
</dbReference>
<feature type="compositionally biased region" description="Polar residues" evidence="6">
    <location>
        <begin position="1"/>
        <end position="17"/>
    </location>
</feature>
<dbReference type="PANTHER" id="PTHR23501">
    <property type="entry name" value="MAJOR FACILITATOR SUPERFAMILY"/>
    <property type="match status" value="1"/>
</dbReference>
<accession>A0A9W4UJZ9</accession>
<dbReference type="EMBL" id="CAOQHR010000007">
    <property type="protein sequence ID" value="CAI6337380.1"/>
    <property type="molecule type" value="Genomic_DNA"/>
</dbReference>
<dbReference type="OrthoDB" id="10021397at2759"/>
<feature type="region of interest" description="Disordered" evidence="6">
    <location>
        <begin position="1"/>
        <end position="71"/>
    </location>
</feature>
<feature type="transmembrane region" description="Helical" evidence="7">
    <location>
        <begin position="172"/>
        <end position="197"/>
    </location>
</feature>
<dbReference type="FunFam" id="1.20.1250.20:FF:000196">
    <property type="entry name" value="MFS toxin efflux pump (AflT)"/>
    <property type="match status" value="1"/>
</dbReference>
<proteinExistence type="predicted"/>
<evidence type="ECO:0000313" key="10">
    <source>
        <dbReference type="Proteomes" id="UP001152607"/>
    </source>
</evidence>
<dbReference type="InterPro" id="IPR036259">
    <property type="entry name" value="MFS_trans_sf"/>
</dbReference>
<dbReference type="CDD" id="cd17502">
    <property type="entry name" value="MFS_Azr1_MDR_like"/>
    <property type="match status" value="1"/>
</dbReference>
<protein>
    <recommendedName>
        <fullName evidence="8">Major facilitator superfamily (MFS) profile domain-containing protein</fullName>
    </recommendedName>
</protein>
<comment type="caution">
    <text evidence="9">The sequence shown here is derived from an EMBL/GenBank/DDBJ whole genome shotgun (WGS) entry which is preliminary data.</text>
</comment>
<evidence type="ECO:0000259" key="8">
    <source>
        <dbReference type="PROSITE" id="PS50850"/>
    </source>
</evidence>
<evidence type="ECO:0000256" key="2">
    <source>
        <dbReference type="ARBA" id="ARBA00022448"/>
    </source>
</evidence>
<evidence type="ECO:0000256" key="6">
    <source>
        <dbReference type="SAM" id="MobiDB-lite"/>
    </source>
</evidence>
<feature type="transmembrane region" description="Helical" evidence="7">
    <location>
        <begin position="439"/>
        <end position="460"/>
    </location>
</feature>
<feature type="transmembrane region" description="Helical" evidence="7">
    <location>
        <begin position="147"/>
        <end position="166"/>
    </location>
</feature>
<keyword evidence="5 7" id="KW-0472">Membrane</keyword>
<keyword evidence="2" id="KW-0813">Transport</keyword>
<gene>
    <name evidence="9" type="ORF">PDIGIT_LOCUS10492</name>
</gene>
<feature type="transmembrane region" description="Helical" evidence="7">
    <location>
        <begin position="385"/>
        <end position="403"/>
    </location>
</feature>
<feature type="transmembrane region" description="Helical" evidence="7">
    <location>
        <begin position="345"/>
        <end position="365"/>
    </location>
</feature>
<dbReference type="GO" id="GO:0005886">
    <property type="term" value="C:plasma membrane"/>
    <property type="evidence" value="ECO:0007669"/>
    <property type="project" value="TreeGrafter"/>
</dbReference>
<dbReference type="AlphaFoldDB" id="A0A9W4UJZ9"/>
<feature type="transmembrane region" description="Helical" evidence="7">
    <location>
        <begin position="537"/>
        <end position="559"/>
    </location>
</feature>
<organism evidence="9 10">
    <name type="scientific">Periconia digitata</name>
    <dbReference type="NCBI Taxonomy" id="1303443"/>
    <lineage>
        <taxon>Eukaryota</taxon>
        <taxon>Fungi</taxon>
        <taxon>Dikarya</taxon>
        <taxon>Ascomycota</taxon>
        <taxon>Pezizomycotina</taxon>
        <taxon>Dothideomycetes</taxon>
        <taxon>Pleosporomycetidae</taxon>
        <taxon>Pleosporales</taxon>
        <taxon>Massarineae</taxon>
        <taxon>Periconiaceae</taxon>
        <taxon>Periconia</taxon>
    </lineage>
</organism>
<dbReference type="Gene3D" id="1.20.1720.10">
    <property type="entry name" value="Multidrug resistance protein D"/>
    <property type="match status" value="1"/>
</dbReference>
<feature type="domain" description="Major facilitator superfamily (MFS) profile" evidence="8">
    <location>
        <begin position="82"/>
        <end position="570"/>
    </location>
</feature>
<dbReference type="PANTHER" id="PTHR23501:SF177">
    <property type="entry name" value="MAJOR FACILITATOR SUPERFAMILY (MFS) PROFILE DOMAIN-CONTAINING PROTEIN-RELATED"/>
    <property type="match status" value="1"/>
</dbReference>
<reference evidence="9" key="1">
    <citation type="submission" date="2023-01" db="EMBL/GenBank/DDBJ databases">
        <authorList>
            <person name="Van Ghelder C."/>
            <person name="Rancurel C."/>
        </authorList>
    </citation>
    <scope>NUCLEOTIDE SEQUENCE</scope>
    <source>
        <strain evidence="9">CNCM I-4278</strain>
    </source>
</reference>
<evidence type="ECO:0000256" key="4">
    <source>
        <dbReference type="ARBA" id="ARBA00022989"/>
    </source>
</evidence>
<dbReference type="PROSITE" id="PS50850">
    <property type="entry name" value="MFS"/>
    <property type="match status" value="1"/>
</dbReference>
<sequence>MHSSTTPPITAEHNQTYYDVVQRPDPEKQGHAATPNKQAAERSWLEAGSDMPTERDGSLTGEPLSATPPTQEYPSGMKLAMIVIALILTIFLVSLDQTIVATAIPKITDEFHSLDDISWYASAFFMSNGGTQMIWGKSYKYFSLKTTFMMAIFIFELGSLICGVAPNSTALIIGRAIAGMGGSGVATGVYTLIAFAVAPHERAIYTGLIGATYGVAAVIGPLIGGVLTDHATWRWCFYINLPIGGLSAFVILLFFSTPAAAKPEKAAWKEKLLQMDILGCILVMGASISLILALQYGGAEYAWNSSIVIGLFVGCGAMLIVLILLEMRLGERAMLPSRIVRDRNIWATSVFSFFFSGSYFVPLYYLPIYFQSITNTSPTNSGVRVLPLIISFSIVTIFSGGVISKTGIATPFMPAAAVLTAVGSGLLYTLDIGSSLGKIIGYQILAGVGYGAALQVPIIIGQAKSDPSDLSSVSAIMLFAQTMGASIIVGAAQSGFVNELLKQLAIITPNTDRNLVVANGATALRNLFSGEELSSILIAYMAGIKITYIIVVGAVGISLPLSLLVSWKRINTGAVTGAI</sequence>
<keyword evidence="4 7" id="KW-1133">Transmembrane helix</keyword>
<comment type="subcellular location">
    <subcellularLocation>
        <location evidence="1">Membrane</location>
        <topology evidence="1">Multi-pass membrane protein</topology>
    </subcellularLocation>
</comment>
<dbReference type="FunFam" id="1.20.1720.10:FF:000012">
    <property type="entry name" value="MFS toxin efflux pump (AflT)"/>
    <property type="match status" value="1"/>
</dbReference>
<dbReference type="GO" id="GO:0022857">
    <property type="term" value="F:transmembrane transporter activity"/>
    <property type="evidence" value="ECO:0007669"/>
    <property type="project" value="InterPro"/>
</dbReference>
<evidence type="ECO:0000313" key="9">
    <source>
        <dbReference type="EMBL" id="CAI6337380.1"/>
    </source>
</evidence>
<feature type="transmembrane region" description="Helical" evidence="7">
    <location>
        <begin position="235"/>
        <end position="256"/>
    </location>
</feature>
<dbReference type="Gene3D" id="1.20.1250.20">
    <property type="entry name" value="MFS general substrate transporter like domains"/>
    <property type="match status" value="1"/>
</dbReference>
<keyword evidence="10" id="KW-1185">Reference proteome</keyword>
<evidence type="ECO:0000256" key="5">
    <source>
        <dbReference type="ARBA" id="ARBA00023136"/>
    </source>
</evidence>
<evidence type="ECO:0000256" key="7">
    <source>
        <dbReference type="SAM" id="Phobius"/>
    </source>
</evidence>
<dbReference type="Pfam" id="PF07690">
    <property type="entry name" value="MFS_1"/>
    <property type="match status" value="1"/>
</dbReference>
<feature type="transmembrane region" description="Helical" evidence="7">
    <location>
        <begin position="472"/>
        <end position="492"/>
    </location>
</feature>
<dbReference type="Proteomes" id="UP001152607">
    <property type="component" value="Unassembled WGS sequence"/>
</dbReference>
<feature type="transmembrane region" description="Helical" evidence="7">
    <location>
        <begin position="302"/>
        <end position="325"/>
    </location>
</feature>
<feature type="transmembrane region" description="Helical" evidence="7">
    <location>
        <begin position="204"/>
        <end position="223"/>
    </location>
</feature>
<feature type="transmembrane region" description="Helical" evidence="7">
    <location>
        <begin position="79"/>
        <end position="105"/>
    </location>
</feature>
<dbReference type="InterPro" id="IPR011701">
    <property type="entry name" value="MFS"/>
</dbReference>
<feature type="transmembrane region" description="Helical" evidence="7">
    <location>
        <begin position="277"/>
        <end position="296"/>
    </location>
</feature>